<dbReference type="PANTHER" id="PTHR30502:SF0">
    <property type="entry name" value="PHOSPHOENOLPYRUVATE CARBOXYLASE FAMILY PROTEIN"/>
    <property type="match status" value="1"/>
</dbReference>
<evidence type="ECO:0000256" key="1">
    <source>
        <dbReference type="ARBA" id="ARBA00005568"/>
    </source>
</evidence>
<sequence>METIPRLNGVIRALEQNLPAFTSFATPDPATALSFAGTRYDGVVFEMEHNAYDIASLRDSFQFMLNRAQIARSGSIAPAVTPIVRIPPNGSEMNQFLAKQVLDIGAYGVVWPHISTAEQAYNAVASCRYPRPKDAPIYEPVGVRGDGPARAMRYWGLSQAEYYARADVWPLAPQGEILVILMIEDCEGVDNLDEILGTVDGIGVVLIGEGDLSQELGHPREFEHPIVREAMGHVVATCKKHKVTVGHPHVGPKNVEAVLEEGFTFLMAKPTTTYPALEKGLALSGRL</sequence>
<evidence type="ECO:0000313" key="5">
    <source>
        <dbReference type="EMBL" id="SDK26021.1"/>
    </source>
</evidence>
<dbReference type="PANTHER" id="PTHR30502">
    <property type="entry name" value="2-KETO-3-DEOXY-L-RHAMNONATE ALDOLASE"/>
    <property type="match status" value="1"/>
</dbReference>
<organism evidence="5 6">
    <name type="scientific">Aliiruegeria lutimaris</name>
    <dbReference type="NCBI Taxonomy" id="571298"/>
    <lineage>
        <taxon>Bacteria</taxon>
        <taxon>Pseudomonadati</taxon>
        <taxon>Pseudomonadota</taxon>
        <taxon>Alphaproteobacteria</taxon>
        <taxon>Rhodobacterales</taxon>
        <taxon>Roseobacteraceae</taxon>
        <taxon>Aliiruegeria</taxon>
    </lineage>
</organism>
<dbReference type="GO" id="GO:0005737">
    <property type="term" value="C:cytoplasm"/>
    <property type="evidence" value="ECO:0007669"/>
    <property type="project" value="TreeGrafter"/>
</dbReference>
<dbReference type="GO" id="GO:0016832">
    <property type="term" value="F:aldehyde-lyase activity"/>
    <property type="evidence" value="ECO:0007669"/>
    <property type="project" value="TreeGrafter"/>
</dbReference>
<dbReference type="InterPro" id="IPR005000">
    <property type="entry name" value="Aldolase/citrate-lyase_domain"/>
</dbReference>
<keyword evidence="6" id="KW-1185">Reference proteome</keyword>
<evidence type="ECO:0000256" key="2">
    <source>
        <dbReference type="ARBA" id="ARBA00022723"/>
    </source>
</evidence>
<evidence type="ECO:0000256" key="3">
    <source>
        <dbReference type="ARBA" id="ARBA00023239"/>
    </source>
</evidence>
<dbReference type="RefSeq" id="WP_093158438.1">
    <property type="nucleotide sequence ID" value="NZ_FNEK01000035.1"/>
</dbReference>
<dbReference type="AlphaFoldDB" id="A0A1G9AFH6"/>
<dbReference type="InterPro" id="IPR015813">
    <property type="entry name" value="Pyrv/PenolPyrv_kinase-like_dom"/>
</dbReference>
<dbReference type="SUPFAM" id="SSF51621">
    <property type="entry name" value="Phosphoenolpyruvate/pyruvate domain"/>
    <property type="match status" value="1"/>
</dbReference>
<dbReference type="Proteomes" id="UP000199382">
    <property type="component" value="Unassembled WGS sequence"/>
</dbReference>
<proteinExistence type="inferred from homology"/>
<protein>
    <submittedName>
        <fullName evidence="5">4-hydroxy-2-oxoheptanedioate aldolase</fullName>
    </submittedName>
</protein>
<dbReference type="Pfam" id="PF03328">
    <property type="entry name" value="HpcH_HpaI"/>
    <property type="match status" value="1"/>
</dbReference>
<reference evidence="5 6" key="1">
    <citation type="submission" date="2016-10" db="EMBL/GenBank/DDBJ databases">
        <authorList>
            <person name="de Groot N.N."/>
        </authorList>
    </citation>
    <scope>NUCLEOTIDE SEQUENCE [LARGE SCALE GENOMIC DNA]</scope>
    <source>
        <strain evidence="5 6">DSM 25294</strain>
    </source>
</reference>
<evidence type="ECO:0000259" key="4">
    <source>
        <dbReference type="Pfam" id="PF03328"/>
    </source>
</evidence>
<dbReference type="InterPro" id="IPR040442">
    <property type="entry name" value="Pyrv_kinase-like_dom_sf"/>
</dbReference>
<keyword evidence="2" id="KW-0479">Metal-binding</keyword>
<name>A0A1G9AFH6_9RHOB</name>
<dbReference type="InterPro" id="IPR050251">
    <property type="entry name" value="HpcH-HpaI_aldolase"/>
</dbReference>
<evidence type="ECO:0000313" key="6">
    <source>
        <dbReference type="Proteomes" id="UP000199382"/>
    </source>
</evidence>
<gene>
    <name evidence="5" type="ORF">SAMN04488026_103538</name>
</gene>
<dbReference type="OrthoDB" id="9802624at2"/>
<keyword evidence="3" id="KW-0456">Lyase</keyword>
<feature type="domain" description="HpcH/HpaI aldolase/citrate lyase" evidence="4">
    <location>
        <begin position="28"/>
        <end position="265"/>
    </location>
</feature>
<accession>A0A1G9AFH6</accession>
<comment type="similarity">
    <text evidence="1">Belongs to the HpcH/HpaI aldolase family.</text>
</comment>
<dbReference type="Gene3D" id="3.20.20.60">
    <property type="entry name" value="Phosphoenolpyruvate-binding domains"/>
    <property type="match status" value="1"/>
</dbReference>
<dbReference type="GO" id="GO:0046872">
    <property type="term" value="F:metal ion binding"/>
    <property type="evidence" value="ECO:0007669"/>
    <property type="project" value="UniProtKB-KW"/>
</dbReference>
<dbReference type="STRING" id="571298.SAMN04488026_103538"/>
<dbReference type="EMBL" id="FNEK01000035">
    <property type="protein sequence ID" value="SDK26021.1"/>
    <property type="molecule type" value="Genomic_DNA"/>
</dbReference>